<dbReference type="Pfam" id="PF13962">
    <property type="entry name" value="PGG"/>
    <property type="match status" value="1"/>
</dbReference>
<dbReference type="EMBL" id="JAFEMO010000011">
    <property type="protein sequence ID" value="KAH7557365.1"/>
    <property type="molecule type" value="Genomic_DNA"/>
</dbReference>
<feature type="repeat" description="ANK" evidence="7">
    <location>
        <begin position="130"/>
        <end position="152"/>
    </location>
</feature>
<protein>
    <recommendedName>
        <fullName evidence="9">PGG domain-containing protein</fullName>
    </recommendedName>
</protein>
<evidence type="ECO:0000256" key="5">
    <source>
        <dbReference type="ARBA" id="ARBA00023043"/>
    </source>
</evidence>
<dbReference type="Pfam" id="PF12796">
    <property type="entry name" value="Ank_2"/>
    <property type="match status" value="1"/>
</dbReference>
<evidence type="ECO:0000313" key="10">
    <source>
        <dbReference type="EMBL" id="KAH7557365.1"/>
    </source>
</evidence>
<dbReference type="Pfam" id="PF00023">
    <property type="entry name" value="Ank"/>
    <property type="match status" value="1"/>
</dbReference>
<comment type="subcellular location">
    <subcellularLocation>
        <location evidence="1">Membrane</location>
        <topology evidence="1">Multi-pass membrane protein</topology>
    </subcellularLocation>
</comment>
<dbReference type="Proteomes" id="UP000827721">
    <property type="component" value="Unassembled WGS sequence"/>
</dbReference>
<sequence>MQRSWDRLVYIGRLFRYYRNAFTDAISSQSDIAARHGSWKNIDDRKKSYRFSRTHGFRSLKFLENPLHIAVKVGDEKMVAKLLQQSPELALELDHEGNTALHLACHTGRVAIVRLLIESDSQLCLVKDRHERTPLHTAAMKGRVGVIEELLRACPDSVSEVSSTDETPLHAAVRHWQEKVLDLLLDSIHERSDYGDIINKKDCSGNTVLHLAVSRRHLKIINLLLTERPNCNAKVDVNAMNDGGFTAVDILDVLPHDGKRDMDIEKILQREGALRARDLGKSMFESNNCESCNESLSNWDQSSHLQANWPMQTKHKISRDAYHALLITTAVFLGITFHAALNAPGGKLVDNIKFKSSSSLGFQVGKQSSILLRLFIWFDSIAFITSAATMIIILMHEIPLKPWMLISVFSLYGAYICSIMAVSPGDALPVFLLGSPPILLAAMSKHLALHSDQEIVAQTLQESSKCVLEFNHEGNKSWRSCWTSFKQETIMLTRFCALLYQEISWPIKSLLKFKSVSKHWLSLITSPSFSLRRTAIPKSISGLFVHRLSSQEYDFINLTSDPSHPPFQSHTFLNNKAYMLQSCNGLMLLSSNSGGHELPDNYCVYNPTTKQYTIEVYSSKTGPWRKSDGTFTAHYETEFGLGMFWNGALHWISPWDSSLYFDVDEEKVHEMPMPDTLDGDVRRRFRYFGESRGHLHLIEIYGPCAALFNVYEMERDYSGWMVKYQVDLLTVAAAFPEMVRSDPDTLDLHYYGFSVLSIVREENDEDSYFLVHIPNKAIRYNFKDKSFKKIHEFAPVGMEIKVESILEYRWCHAFQYVETLAYV</sequence>
<evidence type="ECO:0000259" key="9">
    <source>
        <dbReference type="Pfam" id="PF13962"/>
    </source>
</evidence>
<keyword evidence="4 8" id="KW-1133">Transmembrane helix</keyword>
<dbReference type="InterPro" id="IPR002110">
    <property type="entry name" value="Ankyrin_rpt"/>
</dbReference>
<dbReference type="PROSITE" id="PS50297">
    <property type="entry name" value="ANK_REP_REGION"/>
    <property type="match status" value="3"/>
</dbReference>
<reference evidence="10 11" key="1">
    <citation type="submission" date="2021-02" db="EMBL/GenBank/DDBJ databases">
        <title>Plant Genome Project.</title>
        <authorList>
            <person name="Zhang R.-G."/>
        </authorList>
    </citation>
    <scope>NUCLEOTIDE SEQUENCE [LARGE SCALE GENOMIC DNA]</scope>
    <source>
        <tissue evidence="10">Leaves</tissue>
    </source>
</reference>
<feature type="repeat" description="ANK" evidence="7">
    <location>
        <begin position="96"/>
        <end position="128"/>
    </location>
</feature>
<name>A0ABQ8HFG2_9ROSI</name>
<evidence type="ECO:0000313" key="11">
    <source>
        <dbReference type="Proteomes" id="UP000827721"/>
    </source>
</evidence>
<evidence type="ECO:0000256" key="7">
    <source>
        <dbReference type="PROSITE-ProRule" id="PRU00023"/>
    </source>
</evidence>
<organism evidence="10 11">
    <name type="scientific">Xanthoceras sorbifolium</name>
    <dbReference type="NCBI Taxonomy" id="99658"/>
    <lineage>
        <taxon>Eukaryota</taxon>
        <taxon>Viridiplantae</taxon>
        <taxon>Streptophyta</taxon>
        <taxon>Embryophyta</taxon>
        <taxon>Tracheophyta</taxon>
        <taxon>Spermatophyta</taxon>
        <taxon>Magnoliopsida</taxon>
        <taxon>eudicotyledons</taxon>
        <taxon>Gunneridae</taxon>
        <taxon>Pentapetalae</taxon>
        <taxon>rosids</taxon>
        <taxon>malvids</taxon>
        <taxon>Sapindales</taxon>
        <taxon>Sapindaceae</taxon>
        <taxon>Xanthoceroideae</taxon>
        <taxon>Xanthoceras</taxon>
    </lineage>
</organism>
<feature type="transmembrane region" description="Helical" evidence="8">
    <location>
        <begin position="402"/>
        <end position="421"/>
    </location>
</feature>
<gene>
    <name evidence="10" type="ORF">JRO89_XS11G0131400</name>
</gene>
<dbReference type="PANTHER" id="PTHR24186:SF37">
    <property type="entry name" value="PGG DOMAIN-CONTAINING PROTEIN"/>
    <property type="match status" value="1"/>
</dbReference>
<comment type="caution">
    <text evidence="10">The sequence shown here is derived from an EMBL/GenBank/DDBJ whole genome shotgun (WGS) entry which is preliminary data.</text>
</comment>
<evidence type="ECO:0000256" key="1">
    <source>
        <dbReference type="ARBA" id="ARBA00004141"/>
    </source>
</evidence>
<dbReference type="InterPro" id="IPR026961">
    <property type="entry name" value="PGG_dom"/>
</dbReference>
<keyword evidence="3" id="KW-0677">Repeat</keyword>
<proteinExistence type="predicted"/>
<evidence type="ECO:0000256" key="4">
    <source>
        <dbReference type="ARBA" id="ARBA00022989"/>
    </source>
</evidence>
<feature type="domain" description="PGG" evidence="9">
    <location>
        <begin position="320"/>
        <end position="421"/>
    </location>
</feature>
<dbReference type="InterPro" id="IPR036770">
    <property type="entry name" value="Ankyrin_rpt-contain_sf"/>
</dbReference>
<feature type="transmembrane region" description="Helical" evidence="8">
    <location>
        <begin position="374"/>
        <end position="395"/>
    </location>
</feature>
<feature type="transmembrane region" description="Helical" evidence="8">
    <location>
        <begin position="321"/>
        <end position="341"/>
    </location>
</feature>
<evidence type="ECO:0000256" key="3">
    <source>
        <dbReference type="ARBA" id="ARBA00022737"/>
    </source>
</evidence>
<keyword evidence="6 8" id="KW-0472">Membrane</keyword>
<evidence type="ECO:0000256" key="6">
    <source>
        <dbReference type="ARBA" id="ARBA00023136"/>
    </source>
</evidence>
<feature type="repeat" description="ANK" evidence="7">
    <location>
        <begin position="204"/>
        <end position="236"/>
    </location>
</feature>
<keyword evidence="2 8" id="KW-0812">Transmembrane</keyword>
<evidence type="ECO:0000256" key="8">
    <source>
        <dbReference type="SAM" id="Phobius"/>
    </source>
</evidence>
<dbReference type="PANTHER" id="PTHR24186">
    <property type="entry name" value="PROTEIN PHOSPHATASE 1 REGULATORY SUBUNIT"/>
    <property type="match status" value="1"/>
</dbReference>
<dbReference type="SMART" id="SM00248">
    <property type="entry name" value="ANK"/>
    <property type="match status" value="5"/>
</dbReference>
<dbReference type="PROSITE" id="PS50088">
    <property type="entry name" value="ANK_REPEAT"/>
    <property type="match status" value="3"/>
</dbReference>
<dbReference type="SUPFAM" id="SSF48403">
    <property type="entry name" value="Ankyrin repeat"/>
    <property type="match status" value="1"/>
</dbReference>
<evidence type="ECO:0000256" key="2">
    <source>
        <dbReference type="ARBA" id="ARBA00022692"/>
    </source>
</evidence>
<keyword evidence="11" id="KW-1185">Reference proteome</keyword>
<dbReference type="Gene3D" id="1.25.40.20">
    <property type="entry name" value="Ankyrin repeat-containing domain"/>
    <property type="match status" value="2"/>
</dbReference>
<accession>A0ABQ8HFG2</accession>
<keyword evidence="5 7" id="KW-0040">ANK repeat</keyword>